<comment type="caution">
    <text evidence="1">The sequence shown here is derived from an EMBL/GenBank/DDBJ whole genome shotgun (WGS) entry which is preliminary data.</text>
</comment>
<dbReference type="Proteomes" id="UP000823388">
    <property type="component" value="Chromosome 4N"/>
</dbReference>
<protein>
    <submittedName>
        <fullName evidence="1">Uncharacterized protein</fullName>
    </submittedName>
</protein>
<evidence type="ECO:0000313" key="1">
    <source>
        <dbReference type="EMBL" id="KAG2605942.1"/>
    </source>
</evidence>
<keyword evidence="2" id="KW-1185">Reference proteome</keyword>
<accession>A0A8T0T2N2</accession>
<dbReference type="EMBL" id="CM029044">
    <property type="protein sequence ID" value="KAG2605942.1"/>
    <property type="molecule type" value="Genomic_DNA"/>
</dbReference>
<gene>
    <name evidence="1" type="ORF">PVAP13_4NG185208</name>
</gene>
<proteinExistence type="predicted"/>
<organism evidence="1 2">
    <name type="scientific">Panicum virgatum</name>
    <name type="common">Blackwell switchgrass</name>
    <dbReference type="NCBI Taxonomy" id="38727"/>
    <lineage>
        <taxon>Eukaryota</taxon>
        <taxon>Viridiplantae</taxon>
        <taxon>Streptophyta</taxon>
        <taxon>Embryophyta</taxon>
        <taxon>Tracheophyta</taxon>
        <taxon>Spermatophyta</taxon>
        <taxon>Magnoliopsida</taxon>
        <taxon>Liliopsida</taxon>
        <taxon>Poales</taxon>
        <taxon>Poaceae</taxon>
        <taxon>PACMAD clade</taxon>
        <taxon>Panicoideae</taxon>
        <taxon>Panicodae</taxon>
        <taxon>Paniceae</taxon>
        <taxon>Panicinae</taxon>
        <taxon>Panicum</taxon>
        <taxon>Panicum sect. Hiantes</taxon>
    </lineage>
</organism>
<evidence type="ECO:0000313" key="2">
    <source>
        <dbReference type="Proteomes" id="UP000823388"/>
    </source>
</evidence>
<sequence>MVLCPPAHPPPLSPAHCRLPFRLHANTMICQLSISSILCPPASILGEVARLPSLSAHTPPTLQSFNRELMLPLIGVTHTSTPALSLPYPCTPISSAPSLPAAAPGFLHTPTSSARAILTCS</sequence>
<reference evidence="1" key="1">
    <citation type="submission" date="2020-05" db="EMBL/GenBank/DDBJ databases">
        <title>WGS assembly of Panicum virgatum.</title>
        <authorList>
            <person name="Lovell J.T."/>
            <person name="Jenkins J."/>
            <person name="Shu S."/>
            <person name="Juenger T.E."/>
            <person name="Schmutz J."/>
        </authorList>
    </citation>
    <scope>NUCLEOTIDE SEQUENCE</scope>
    <source>
        <strain evidence="1">AP13</strain>
    </source>
</reference>
<name>A0A8T0T2N2_PANVG</name>
<dbReference type="AlphaFoldDB" id="A0A8T0T2N2"/>